<evidence type="ECO:0000256" key="2">
    <source>
        <dbReference type="ARBA" id="ARBA00001946"/>
    </source>
</evidence>
<dbReference type="InterPro" id="IPR024692">
    <property type="entry name" value="PTS_EI"/>
</dbReference>
<keyword evidence="12 17" id="KW-0598">Phosphotransferase system</keyword>
<sequence length="583" mass="64207">MASFTLHGIPVSRGISIGRAHLLTPAALDVKHYLVPEEQVEAEVKRLQDAIAEVHRNLQELWTELPKEAPTELGAFIDVHVLILSDPMISEAPLDIIRSRHYNAEWALVTQIDELSAQFDEIEDEYLRERKQDIQQVAERVLKVLMGTALPAPPPVGEDHFQPQMIVVAHDISPADMLAFRDRSFVGFVTDVGGQNSHTAIVARSLDIPAAVGMSQASRLIEQDDWVIVDGDAGVVICNPSALVMEQYRARQASLLKARKRLLKLKKTPAVTKDGTPITLLANIELPDDCGPALDAGAVGVGLFRSEFLFMGRGAQGLRVPDEDEQFEQYRKAVLAMKGRPVTIRTLDVGADKPLDQTEHTALNPALGLRAIRYCLAEPQMFLTQLRAILRASAFGKVRILIPMLAHAFEIDLTLNMIAQAKAQLREQNVKFDEAVEVGAMIEIPAAALALPMFVKRLDFLSIGTNDLIQYTLAIDRVDYEVAHLYNPLHPAVLSLIAMTIEAGHKAGIDVAVCGEMAGDVKLTRLLLGMGLREFSMHPAQLLAVKQEILASDLTRLVPRTRRILRAMEPTAIAEAVEQLQSV</sequence>
<comment type="subcellular location">
    <subcellularLocation>
        <location evidence="4 17">Cytoplasm</location>
    </subcellularLocation>
</comment>
<proteinExistence type="inferred from homology"/>
<comment type="function">
    <text evidence="3 17">General (non sugar-specific) component of the phosphoenolpyruvate-dependent sugar phosphotransferase system (sugar PTS). This major carbohydrate active-transport system catalyzes the phosphorylation of incoming sugar substrates concomitantly with their translocation across the cell membrane. Enzyme I transfers the phosphoryl group from phosphoenolpyruvate (PEP) to the phosphoryl carrier protein (HPr).</text>
</comment>
<dbReference type="Pfam" id="PF02896">
    <property type="entry name" value="PEP-utilizers_C"/>
    <property type="match status" value="1"/>
</dbReference>
<evidence type="ECO:0000256" key="7">
    <source>
        <dbReference type="ARBA" id="ARBA00016544"/>
    </source>
</evidence>
<dbReference type="SUPFAM" id="SSF52009">
    <property type="entry name" value="Phosphohistidine domain"/>
    <property type="match status" value="1"/>
</dbReference>
<keyword evidence="8 17" id="KW-0813">Transport</keyword>
<reference evidence="21 22" key="1">
    <citation type="submission" date="2020-03" db="EMBL/GenBank/DDBJ databases">
        <title>Genome sequence of strain Massilia sp. TW-1.</title>
        <authorList>
            <person name="Chaudhary D.K."/>
        </authorList>
    </citation>
    <scope>NUCLEOTIDE SEQUENCE [LARGE SCALE GENOMIC DNA]</scope>
    <source>
        <strain evidence="21 22">TW-1</strain>
    </source>
</reference>
<evidence type="ECO:0000256" key="5">
    <source>
        <dbReference type="ARBA" id="ARBA00007837"/>
    </source>
</evidence>
<dbReference type="InterPro" id="IPR000121">
    <property type="entry name" value="PEP_util_C"/>
</dbReference>
<feature type="domain" description="PEP-utilising enzyme mobile" evidence="18">
    <location>
        <begin position="161"/>
        <end position="234"/>
    </location>
</feature>
<evidence type="ECO:0000256" key="11">
    <source>
        <dbReference type="ARBA" id="ARBA00022679"/>
    </source>
</evidence>
<keyword evidence="14 17" id="KW-0418">Kinase</keyword>
<evidence type="ECO:0000256" key="13">
    <source>
        <dbReference type="ARBA" id="ARBA00022723"/>
    </source>
</evidence>
<evidence type="ECO:0000256" key="6">
    <source>
        <dbReference type="ARBA" id="ARBA00012232"/>
    </source>
</evidence>
<comment type="similarity">
    <text evidence="5 17">Belongs to the PEP-utilizing enzyme family.</text>
</comment>
<dbReference type="InterPro" id="IPR006318">
    <property type="entry name" value="PTS_EI-like"/>
</dbReference>
<accession>A0ABX0PJU6</accession>
<comment type="caution">
    <text evidence="21">The sequence shown here is derived from an EMBL/GenBank/DDBJ whole genome shotgun (WGS) entry which is preliminary data.</text>
</comment>
<evidence type="ECO:0000256" key="8">
    <source>
        <dbReference type="ARBA" id="ARBA00022448"/>
    </source>
</evidence>
<evidence type="ECO:0000313" key="22">
    <source>
        <dbReference type="Proteomes" id="UP000716322"/>
    </source>
</evidence>
<evidence type="ECO:0000256" key="15">
    <source>
        <dbReference type="ARBA" id="ARBA00022842"/>
    </source>
</evidence>
<dbReference type="InterPro" id="IPR040442">
    <property type="entry name" value="Pyrv_kinase-like_dom_sf"/>
</dbReference>
<dbReference type="InterPro" id="IPR036618">
    <property type="entry name" value="PtsI_HPr-bd_sf"/>
</dbReference>
<dbReference type="Proteomes" id="UP000716322">
    <property type="component" value="Unassembled WGS sequence"/>
</dbReference>
<dbReference type="InterPro" id="IPR036637">
    <property type="entry name" value="Phosphohistidine_dom_sf"/>
</dbReference>
<organism evidence="21 22">
    <name type="scientific">Telluria antibiotica</name>
    <dbReference type="NCBI Taxonomy" id="2717319"/>
    <lineage>
        <taxon>Bacteria</taxon>
        <taxon>Pseudomonadati</taxon>
        <taxon>Pseudomonadota</taxon>
        <taxon>Betaproteobacteria</taxon>
        <taxon>Burkholderiales</taxon>
        <taxon>Oxalobacteraceae</taxon>
        <taxon>Telluria group</taxon>
        <taxon>Telluria</taxon>
    </lineage>
</organism>
<dbReference type="InterPro" id="IPR023151">
    <property type="entry name" value="PEP_util_CS"/>
</dbReference>
<dbReference type="NCBIfam" id="TIGR01417">
    <property type="entry name" value="PTS_I_fam"/>
    <property type="match status" value="1"/>
</dbReference>
<dbReference type="PANTHER" id="PTHR46244">
    <property type="entry name" value="PHOSPHOENOLPYRUVATE-PROTEIN PHOSPHOTRANSFERASE"/>
    <property type="match status" value="1"/>
</dbReference>
<dbReference type="PANTHER" id="PTHR46244:SF3">
    <property type="entry name" value="PHOSPHOENOLPYRUVATE-PROTEIN PHOSPHOTRANSFERASE"/>
    <property type="match status" value="1"/>
</dbReference>
<evidence type="ECO:0000256" key="10">
    <source>
        <dbReference type="ARBA" id="ARBA00022597"/>
    </source>
</evidence>
<keyword evidence="9 17" id="KW-0963">Cytoplasm</keyword>
<dbReference type="InterPro" id="IPR008731">
    <property type="entry name" value="PTS_EIN"/>
</dbReference>
<dbReference type="Pfam" id="PF00391">
    <property type="entry name" value="PEP-utilizers"/>
    <property type="match status" value="1"/>
</dbReference>
<dbReference type="Gene3D" id="3.50.30.10">
    <property type="entry name" value="Phosphohistidine domain"/>
    <property type="match status" value="1"/>
</dbReference>
<dbReference type="Gene3D" id="1.10.274.10">
    <property type="entry name" value="PtsI, HPr-binding domain"/>
    <property type="match status" value="1"/>
</dbReference>
<dbReference type="PRINTS" id="PR01736">
    <property type="entry name" value="PHPHTRNFRASE"/>
</dbReference>
<evidence type="ECO:0000256" key="9">
    <source>
        <dbReference type="ARBA" id="ARBA00022490"/>
    </source>
</evidence>
<evidence type="ECO:0000256" key="1">
    <source>
        <dbReference type="ARBA" id="ARBA00000683"/>
    </source>
</evidence>
<keyword evidence="11 17" id="KW-0808">Transferase</keyword>
<dbReference type="PIRSF" id="PIRSF000732">
    <property type="entry name" value="PTS_enzyme_I"/>
    <property type="match status" value="1"/>
</dbReference>
<evidence type="ECO:0000259" key="19">
    <source>
        <dbReference type="Pfam" id="PF02896"/>
    </source>
</evidence>
<dbReference type="InterPro" id="IPR018274">
    <property type="entry name" value="PEP_util_AS"/>
</dbReference>
<evidence type="ECO:0000256" key="4">
    <source>
        <dbReference type="ARBA" id="ARBA00004496"/>
    </source>
</evidence>
<feature type="domain" description="Phosphotransferase system enzyme I N-terminal" evidence="20">
    <location>
        <begin position="7"/>
        <end position="130"/>
    </location>
</feature>
<evidence type="ECO:0000313" key="21">
    <source>
        <dbReference type="EMBL" id="NIA56694.1"/>
    </source>
</evidence>
<gene>
    <name evidence="21" type="primary">ptsP</name>
    <name evidence="21" type="ORF">HAV22_24020</name>
</gene>
<dbReference type="RefSeq" id="WP_166862539.1">
    <property type="nucleotide sequence ID" value="NZ_JAAQOM010000016.1"/>
</dbReference>
<comment type="catalytic activity">
    <reaction evidence="1 17">
        <text>L-histidyl-[protein] + phosphoenolpyruvate = N(pros)-phospho-L-histidyl-[protein] + pyruvate</text>
        <dbReference type="Rhea" id="RHEA:23880"/>
        <dbReference type="Rhea" id="RHEA-COMP:9745"/>
        <dbReference type="Rhea" id="RHEA-COMP:9746"/>
        <dbReference type="ChEBI" id="CHEBI:15361"/>
        <dbReference type="ChEBI" id="CHEBI:29979"/>
        <dbReference type="ChEBI" id="CHEBI:58702"/>
        <dbReference type="ChEBI" id="CHEBI:64837"/>
        <dbReference type="EC" id="2.7.3.9"/>
    </reaction>
</comment>
<dbReference type="SUPFAM" id="SSF51621">
    <property type="entry name" value="Phosphoenolpyruvate/pyruvate domain"/>
    <property type="match status" value="1"/>
</dbReference>
<evidence type="ECO:0000256" key="16">
    <source>
        <dbReference type="ARBA" id="ARBA00033235"/>
    </source>
</evidence>
<evidence type="ECO:0000256" key="14">
    <source>
        <dbReference type="ARBA" id="ARBA00022777"/>
    </source>
</evidence>
<keyword evidence="22" id="KW-1185">Reference proteome</keyword>
<dbReference type="Pfam" id="PF05524">
    <property type="entry name" value="PEP-utilisers_N"/>
    <property type="match status" value="1"/>
</dbReference>
<evidence type="ECO:0000259" key="20">
    <source>
        <dbReference type="Pfam" id="PF05524"/>
    </source>
</evidence>
<keyword evidence="13 17" id="KW-0479">Metal-binding</keyword>
<dbReference type="GO" id="GO:0008965">
    <property type="term" value="F:phosphoenolpyruvate-protein phosphotransferase activity"/>
    <property type="evidence" value="ECO:0007669"/>
    <property type="project" value="UniProtKB-EC"/>
</dbReference>
<keyword evidence="10 17" id="KW-0762">Sugar transport</keyword>
<keyword evidence="15 17" id="KW-0460">Magnesium</keyword>
<feature type="domain" description="PEP-utilising enzyme C-terminal" evidence="19">
    <location>
        <begin position="261"/>
        <end position="551"/>
    </location>
</feature>
<evidence type="ECO:0000256" key="3">
    <source>
        <dbReference type="ARBA" id="ARBA00002728"/>
    </source>
</evidence>
<evidence type="ECO:0000259" key="18">
    <source>
        <dbReference type="Pfam" id="PF00391"/>
    </source>
</evidence>
<evidence type="ECO:0000256" key="17">
    <source>
        <dbReference type="PIRNR" id="PIRNR000732"/>
    </source>
</evidence>
<dbReference type="SUPFAM" id="SSF47831">
    <property type="entry name" value="Enzyme I of the PEP:sugar phosphotransferase system HPr-binding (sub)domain"/>
    <property type="match status" value="1"/>
</dbReference>
<dbReference type="PROSITE" id="PS00370">
    <property type="entry name" value="PEP_ENZYMES_PHOS_SITE"/>
    <property type="match status" value="1"/>
</dbReference>
<dbReference type="InterPro" id="IPR008279">
    <property type="entry name" value="PEP-util_enz_mobile_dom"/>
</dbReference>
<dbReference type="InterPro" id="IPR015813">
    <property type="entry name" value="Pyrv/PenolPyrv_kinase-like_dom"/>
</dbReference>
<name>A0ABX0PJU6_9BURK</name>
<dbReference type="PROSITE" id="PS00742">
    <property type="entry name" value="PEP_ENZYMES_2"/>
    <property type="match status" value="1"/>
</dbReference>
<evidence type="ECO:0000256" key="12">
    <source>
        <dbReference type="ARBA" id="ARBA00022683"/>
    </source>
</evidence>
<dbReference type="InterPro" id="IPR050499">
    <property type="entry name" value="PEP-utilizing_PTS_enzyme"/>
</dbReference>
<comment type="cofactor">
    <cofactor evidence="2 17">
        <name>Mg(2+)</name>
        <dbReference type="ChEBI" id="CHEBI:18420"/>
    </cofactor>
</comment>
<dbReference type="Gene3D" id="3.20.20.60">
    <property type="entry name" value="Phosphoenolpyruvate-binding domains"/>
    <property type="match status" value="1"/>
</dbReference>
<dbReference type="EC" id="2.7.3.9" evidence="6 17"/>
<protein>
    <recommendedName>
        <fullName evidence="7 17">Phosphoenolpyruvate-protein phosphotransferase</fullName>
        <ecNumber evidence="6 17">2.7.3.9</ecNumber>
    </recommendedName>
    <alternativeName>
        <fullName evidence="16 17">Phosphotransferase system, enzyme I</fullName>
    </alternativeName>
</protein>
<dbReference type="EMBL" id="JAAQOM010000016">
    <property type="protein sequence ID" value="NIA56694.1"/>
    <property type="molecule type" value="Genomic_DNA"/>
</dbReference>